<keyword evidence="2" id="KW-1185">Reference proteome</keyword>
<accession>A0ABQ9YHM4</accession>
<evidence type="ECO:0008006" key="3">
    <source>
        <dbReference type="Google" id="ProtNLM"/>
    </source>
</evidence>
<gene>
    <name evidence="1" type="ORF">BLNAU_2117</name>
</gene>
<organism evidence="1 2">
    <name type="scientific">Blattamonas nauphoetae</name>
    <dbReference type="NCBI Taxonomy" id="2049346"/>
    <lineage>
        <taxon>Eukaryota</taxon>
        <taxon>Metamonada</taxon>
        <taxon>Preaxostyla</taxon>
        <taxon>Oxymonadida</taxon>
        <taxon>Blattamonas</taxon>
    </lineage>
</organism>
<protein>
    <recommendedName>
        <fullName evidence="3">MMS19 nucleotide excision repair protein</fullName>
    </recommendedName>
</protein>
<sequence length="187" mass="20592">MSPFLDTFLSFDPTSELSFEDKSSIYSALVALMKAEYPFDNACQDRAAKFLKRLKSTDEEEDDFADQLVAHLVHSSSGAPSDFLASIITLLSSPYPTIVVSALSFLTKATMGSSLELRYRIMESDVITKVFAIFQPHSLPIAGNAKIFKNLLRLPNNFCIISLPGTLLELYLTTAVDPLKLSVLSSI</sequence>
<comment type="caution">
    <text evidence="1">The sequence shown here is derived from an EMBL/GenBank/DDBJ whole genome shotgun (WGS) entry which is preliminary data.</text>
</comment>
<evidence type="ECO:0000313" key="1">
    <source>
        <dbReference type="EMBL" id="KAK2963094.1"/>
    </source>
</evidence>
<evidence type="ECO:0000313" key="2">
    <source>
        <dbReference type="Proteomes" id="UP001281761"/>
    </source>
</evidence>
<proteinExistence type="predicted"/>
<dbReference type="SUPFAM" id="SSF48371">
    <property type="entry name" value="ARM repeat"/>
    <property type="match status" value="1"/>
</dbReference>
<dbReference type="Proteomes" id="UP001281761">
    <property type="component" value="Unassembled WGS sequence"/>
</dbReference>
<reference evidence="1 2" key="1">
    <citation type="journal article" date="2022" name="bioRxiv">
        <title>Genomics of Preaxostyla Flagellates Illuminates Evolutionary Transitions and the Path Towards Mitochondrial Loss.</title>
        <authorList>
            <person name="Novak L.V.F."/>
            <person name="Treitli S.C."/>
            <person name="Pyrih J."/>
            <person name="Halakuc P."/>
            <person name="Pipaliya S.V."/>
            <person name="Vacek V."/>
            <person name="Brzon O."/>
            <person name="Soukal P."/>
            <person name="Eme L."/>
            <person name="Dacks J.B."/>
            <person name="Karnkowska A."/>
            <person name="Elias M."/>
            <person name="Hampl V."/>
        </authorList>
    </citation>
    <scope>NUCLEOTIDE SEQUENCE [LARGE SCALE GENOMIC DNA]</scope>
    <source>
        <strain evidence="1">NAU3</strain>
        <tissue evidence="1">Gut</tissue>
    </source>
</reference>
<name>A0ABQ9YHM4_9EUKA</name>
<dbReference type="EMBL" id="JARBJD010000008">
    <property type="protein sequence ID" value="KAK2963094.1"/>
    <property type="molecule type" value="Genomic_DNA"/>
</dbReference>
<dbReference type="InterPro" id="IPR016024">
    <property type="entry name" value="ARM-type_fold"/>
</dbReference>